<keyword evidence="2" id="KW-0378">Hydrolase</keyword>
<dbReference type="PIRSF" id="PIRSF003230">
    <property type="entry name" value="YbgC"/>
    <property type="match status" value="1"/>
</dbReference>
<evidence type="ECO:0000256" key="1">
    <source>
        <dbReference type="ARBA" id="ARBA00005953"/>
    </source>
</evidence>
<dbReference type="InterPro" id="IPR029069">
    <property type="entry name" value="HotDog_dom_sf"/>
</dbReference>
<proteinExistence type="inferred from homology"/>
<dbReference type="InterPro" id="IPR006684">
    <property type="entry name" value="YbgC/YbaW"/>
</dbReference>
<comment type="similarity">
    <text evidence="1">Belongs to the 4-hydroxybenzoyl-CoA thioesterase family.</text>
</comment>
<dbReference type="SUPFAM" id="SSF54637">
    <property type="entry name" value="Thioesterase/thiol ester dehydrase-isomerase"/>
    <property type="match status" value="1"/>
</dbReference>
<dbReference type="InterPro" id="IPR050563">
    <property type="entry name" value="4-hydroxybenzoyl-CoA_TE"/>
</dbReference>
<name>A0A8J6TDQ2_9CHLR</name>
<dbReference type="EMBL" id="JACNJN010000007">
    <property type="protein sequence ID" value="MBC8333643.1"/>
    <property type="molecule type" value="Genomic_DNA"/>
</dbReference>
<comment type="caution">
    <text evidence="3">The sequence shown here is derived from an EMBL/GenBank/DDBJ whole genome shotgun (WGS) entry which is preliminary data.</text>
</comment>
<gene>
    <name evidence="3" type="ORF">H8E29_00095</name>
</gene>
<dbReference type="Gene3D" id="3.10.129.10">
    <property type="entry name" value="Hotdog Thioesterase"/>
    <property type="match status" value="1"/>
</dbReference>
<protein>
    <submittedName>
        <fullName evidence="3">Acyl-CoA thioesterase</fullName>
    </submittedName>
</protein>
<organism evidence="3 4">
    <name type="scientific">Candidatus Desulfolinea nitratireducens</name>
    <dbReference type="NCBI Taxonomy" id="2841698"/>
    <lineage>
        <taxon>Bacteria</taxon>
        <taxon>Bacillati</taxon>
        <taxon>Chloroflexota</taxon>
        <taxon>Anaerolineae</taxon>
        <taxon>Anaerolineales</taxon>
        <taxon>Anaerolineales incertae sedis</taxon>
        <taxon>Candidatus Desulfolinea</taxon>
    </lineage>
</organism>
<dbReference type="CDD" id="cd00586">
    <property type="entry name" value="4HBT"/>
    <property type="match status" value="1"/>
</dbReference>
<dbReference type="Proteomes" id="UP000614469">
    <property type="component" value="Unassembled WGS sequence"/>
</dbReference>
<reference evidence="3 4" key="1">
    <citation type="submission" date="2020-08" db="EMBL/GenBank/DDBJ databases">
        <title>Bridging the membrane lipid divide: bacteria of the FCB group superphylum have the potential to synthesize archaeal ether lipids.</title>
        <authorList>
            <person name="Villanueva L."/>
            <person name="Von Meijenfeldt F.A.B."/>
            <person name="Westbye A.B."/>
            <person name="Yadav S."/>
            <person name="Hopmans E.C."/>
            <person name="Dutilh B.E."/>
            <person name="Sinninghe Damste J.S."/>
        </authorList>
    </citation>
    <scope>NUCLEOTIDE SEQUENCE [LARGE SCALE GENOMIC DNA]</scope>
    <source>
        <strain evidence="3">NIOZ-UU36</strain>
    </source>
</reference>
<dbReference type="PANTHER" id="PTHR31793">
    <property type="entry name" value="4-HYDROXYBENZOYL-COA THIOESTERASE FAMILY MEMBER"/>
    <property type="match status" value="1"/>
</dbReference>
<dbReference type="PANTHER" id="PTHR31793:SF27">
    <property type="entry name" value="NOVEL THIOESTERASE SUPERFAMILY DOMAIN AND SAPOSIN A-TYPE DOMAIN CONTAINING PROTEIN (0610012H03RIK)"/>
    <property type="match status" value="1"/>
</dbReference>
<dbReference type="AlphaFoldDB" id="A0A8J6TDQ2"/>
<accession>A0A8J6TDQ2</accession>
<dbReference type="Pfam" id="PF13279">
    <property type="entry name" value="4HBT_2"/>
    <property type="match status" value="1"/>
</dbReference>
<dbReference type="GO" id="GO:0047617">
    <property type="term" value="F:fatty acyl-CoA hydrolase activity"/>
    <property type="evidence" value="ECO:0007669"/>
    <property type="project" value="TreeGrafter"/>
</dbReference>
<sequence length="140" mass="16160">MPEIKFFHPIEVRYGDLDPQGHLNNAKFLTFFEQARVQYFIHLGMFTGDQSFKDLSEILAEVRVTFLAPVQFDMPIKVGARVSRLGNKSMTIEQSIINTETEDVLATAEIIVVAYDYHAEKTIPIHDEWRKTIERFEGLP</sequence>
<evidence type="ECO:0000313" key="4">
    <source>
        <dbReference type="Proteomes" id="UP000614469"/>
    </source>
</evidence>
<evidence type="ECO:0000313" key="3">
    <source>
        <dbReference type="EMBL" id="MBC8333643.1"/>
    </source>
</evidence>
<evidence type="ECO:0000256" key="2">
    <source>
        <dbReference type="ARBA" id="ARBA00022801"/>
    </source>
</evidence>